<evidence type="ECO:0000259" key="2">
    <source>
        <dbReference type="Pfam" id="PF07714"/>
    </source>
</evidence>
<sequence length="307" mass="34400">MGLQSQKNDGNEERHEISEPPGPKRLKKKRDAAVTGSPRQETQHYASEKPVAASVVHNSIWKHYDKLFALQFGGGDYFTVAEKSAMNPEESPVIIVKRIAGNDRIKTIQKIQHERFVRAQEFFTAENAYFVAFEFMPLSIAEFMGHPLMNELRLASILGQVSDVALLMIPTDGMQVIDGLAYLERKSMQHGQLTCSNILVDSIGNVKLWGQEHCQVSSDMKADIRALGTITMELIQGYAKTDGNIGLDKLERWPRGMDFLAATECTSRVDALVEENSLLSLPWNTKRIVGLFSLVNIWASRGYKFPA</sequence>
<feature type="compositionally biased region" description="Basic and acidic residues" evidence="1">
    <location>
        <begin position="9"/>
        <end position="18"/>
    </location>
</feature>
<dbReference type="Gene3D" id="1.10.510.10">
    <property type="entry name" value="Transferase(Phosphotransferase) domain 1"/>
    <property type="match status" value="1"/>
</dbReference>
<feature type="region of interest" description="Disordered" evidence="1">
    <location>
        <begin position="1"/>
        <end position="48"/>
    </location>
</feature>
<organism evidence="3">
    <name type="scientific">Aspergillus arachidicola</name>
    <dbReference type="NCBI Taxonomy" id="656916"/>
    <lineage>
        <taxon>Eukaryota</taxon>
        <taxon>Fungi</taxon>
        <taxon>Dikarya</taxon>
        <taxon>Ascomycota</taxon>
        <taxon>Pezizomycotina</taxon>
        <taxon>Eurotiomycetes</taxon>
        <taxon>Eurotiomycetidae</taxon>
        <taxon>Eurotiales</taxon>
        <taxon>Aspergillaceae</taxon>
        <taxon>Aspergillus</taxon>
        <taxon>Aspergillus subgen. Circumdati</taxon>
    </lineage>
</organism>
<proteinExistence type="predicted"/>
<dbReference type="InterPro" id="IPR011009">
    <property type="entry name" value="Kinase-like_dom_sf"/>
</dbReference>
<feature type="domain" description="Serine-threonine/tyrosine-protein kinase catalytic" evidence="2">
    <location>
        <begin position="105"/>
        <end position="208"/>
    </location>
</feature>
<evidence type="ECO:0000313" key="3">
    <source>
        <dbReference type="EMBL" id="KAE8342466.1"/>
    </source>
</evidence>
<name>A0A5N6YDA3_9EURO</name>
<dbReference type="SUPFAM" id="SSF56112">
    <property type="entry name" value="Protein kinase-like (PK-like)"/>
    <property type="match status" value="1"/>
</dbReference>
<reference evidence="3" key="1">
    <citation type="submission" date="2019-04" db="EMBL/GenBank/DDBJ databases">
        <title>Friends and foes A comparative genomics study of 23 Aspergillus species from section Flavi.</title>
        <authorList>
            <consortium name="DOE Joint Genome Institute"/>
            <person name="Kjaerbolling I."/>
            <person name="Vesth T."/>
            <person name="Frisvad J.C."/>
            <person name="Nybo J.L."/>
            <person name="Theobald S."/>
            <person name="Kildgaard S."/>
            <person name="Isbrandt T."/>
            <person name="Kuo A."/>
            <person name="Sato A."/>
            <person name="Lyhne E.K."/>
            <person name="Kogle M.E."/>
            <person name="Wiebenga A."/>
            <person name="Kun R.S."/>
            <person name="Lubbers R.J."/>
            <person name="Makela M.R."/>
            <person name="Barry K."/>
            <person name="Chovatia M."/>
            <person name="Clum A."/>
            <person name="Daum C."/>
            <person name="Haridas S."/>
            <person name="He G."/>
            <person name="LaButti K."/>
            <person name="Lipzen A."/>
            <person name="Mondo S."/>
            <person name="Riley R."/>
            <person name="Salamov A."/>
            <person name="Simmons B.A."/>
            <person name="Magnuson J.K."/>
            <person name="Henrissat B."/>
            <person name="Mortensen U.H."/>
            <person name="Larsen T.O."/>
            <person name="Devries R.P."/>
            <person name="Grigoriev I.V."/>
            <person name="Machida M."/>
            <person name="Baker S.E."/>
            <person name="Andersen M.R."/>
        </authorList>
    </citation>
    <scope>NUCLEOTIDE SEQUENCE</scope>
    <source>
        <strain evidence="3">CBS 117612</strain>
    </source>
</reference>
<dbReference type="Proteomes" id="UP000325558">
    <property type="component" value="Unassembled WGS sequence"/>
</dbReference>
<evidence type="ECO:0000256" key="1">
    <source>
        <dbReference type="SAM" id="MobiDB-lite"/>
    </source>
</evidence>
<protein>
    <recommendedName>
        <fullName evidence="2">Serine-threonine/tyrosine-protein kinase catalytic domain-containing protein</fullName>
    </recommendedName>
</protein>
<dbReference type="EMBL" id="ML737134">
    <property type="protein sequence ID" value="KAE8342466.1"/>
    <property type="molecule type" value="Genomic_DNA"/>
</dbReference>
<accession>A0A5N6YDA3</accession>
<gene>
    <name evidence="3" type="ORF">BDV24DRAFT_162356</name>
</gene>
<dbReference type="Pfam" id="PF07714">
    <property type="entry name" value="PK_Tyr_Ser-Thr"/>
    <property type="match status" value="1"/>
</dbReference>
<dbReference type="InterPro" id="IPR001245">
    <property type="entry name" value="Ser-Thr/Tyr_kinase_cat_dom"/>
</dbReference>
<dbReference type="Gene3D" id="3.30.200.20">
    <property type="entry name" value="Phosphorylase Kinase, domain 1"/>
    <property type="match status" value="1"/>
</dbReference>
<dbReference type="AlphaFoldDB" id="A0A5N6YDA3"/>
<dbReference type="GO" id="GO:0004672">
    <property type="term" value="F:protein kinase activity"/>
    <property type="evidence" value="ECO:0007669"/>
    <property type="project" value="InterPro"/>
</dbReference>
<dbReference type="OrthoDB" id="4062651at2759"/>